<accession>A0ACD0ZNK4</accession>
<dbReference type="EMBL" id="CP060414">
    <property type="protein sequence ID" value="QNT59626.2"/>
    <property type="molecule type" value="Genomic_DNA"/>
</dbReference>
<organism evidence="1 2">
    <name type="scientific">Neisseria musculi</name>
    <dbReference type="NCBI Taxonomy" id="1815583"/>
    <lineage>
        <taxon>Bacteria</taxon>
        <taxon>Pseudomonadati</taxon>
        <taxon>Pseudomonadota</taxon>
        <taxon>Betaproteobacteria</taxon>
        <taxon>Neisseriales</taxon>
        <taxon>Neisseriaceae</taxon>
        <taxon>Neisseria</taxon>
    </lineage>
</organism>
<reference evidence="1" key="1">
    <citation type="submission" date="2024-06" db="EMBL/GenBank/DDBJ databases">
        <title>Complete Genome Sequence of mouse commensal type strain Neisseria musculi.</title>
        <authorList>
            <person name="Thapa E."/>
            <person name="Aluvathingal J."/>
            <person name="Nadendla S."/>
            <person name="Mehta A."/>
            <person name="Tettelin H."/>
            <person name="Weyand N.J."/>
        </authorList>
    </citation>
    <scope>NUCLEOTIDE SEQUENCE</scope>
    <source>
        <strain evidence="1">NW831</strain>
    </source>
</reference>
<dbReference type="Proteomes" id="UP000516412">
    <property type="component" value="Chromosome"/>
</dbReference>
<proteinExistence type="predicted"/>
<keyword evidence="2" id="KW-1185">Reference proteome</keyword>
<gene>
    <name evidence="1" type="ORF">H7A79_1080</name>
</gene>
<evidence type="ECO:0000313" key="2">
    <source>
        <dbReference type="Proteomes" id="UP000516412"/>
    </source>
</evidence>
<name>A0ACD0ZNK4_9NEIS</name>
<evidence type="ECO:0000313" key="1">
    <source>
        <dbReference type="EMBL" id="QNT59626.2"/>
    </source>
</evidence>
<protein>
    <submittedName>
        <fullName evidence="1">AzlC family protein</fullName>
    </submittedName>
</protein>
<sequence length="249" mass="26097">MAAFSVLDTAMTTNNPPTRSEFKRGVKDCLPVIIGMLPFALILGVQGGQKGMSPLEMSMMAGLNFAGGSEFAAVGLWGSPLPALLIITVTLMINSRHILMGAALAPYLKGLPLKKALPALFFMADESWAMSLADIHRRKKLGLGLPLFSLPYYMGVSLTLYAVWVVFTGLGAAVGPGLGNVEAWGFGMAFPAVFLVLLRGLWKGFAAARPWLVSLVAAAAVYLAADGAWYVPAGAAAGLLAAYFGGDKA</sequence>